<dbReference type="EMBL" id="JAHUZD010000139">
    <property type="protein sequence ID" value="KAI3403019.2"/>
    <property type="molecule type" value="Genomic_DNA"/>
</dbReference>
<feature type="region of interest" description="Disordered" evidence="1">
    <location>
        <begin position="19"/>
        <end position="140"/>
    </location>
</feature>
<evidence type="ECO:0000256" key="1">
    <source>
        <dbReference type="SAM" id="MobiDB-lite"/>
    </source>
</evidence>
<comment type="caution">
    <text evidence="2">The sequence shown here is derived from an EMBL/GenBank/DDBJ whole genome shotgun (WGS) entry which is preliminary data.</text>
</comment>
<organism evidence="2 3">
    <name type="scientific">Candida oxycetoniae</name>
    <dbReference type="NCBI Taxonomy" id="497107"/>
    <lineage>
        <taxon>Eukaryota</taxon>
        <taxon>Fungi</taxon>
        <taxon>Dikarya</taxon>
        <taxon>Ascomycota</taxon>
        <taxon>Saccharomycotina</taxon>
        <taxon>Pichiomycetes</taxon>
        <taxon>Debaryomycetaceae</taxon>
        <taxon>Candida/Lodderomyces clade</taxon>
        <taxon>Candida</taxon>
    </lineage>
</organism>
<reference evidence="2" key="1">
    <citation type="journal article" date="2022" name="DNA Res.">
        <title>Genome analysis of five recently described species of the CUG-Ser clade uncovers Candida theae as a new hybrid lineage with pathogenic potential in the Candida parapsilosis species complex.</title>
        <authorList>
            <person name="Mixao V."/>
            <person name="Del Olmo V."/>
            <person name="Hegedusova E."/>
            <person name="Saus E."/>
            <person name="Pryszcz L."/>
            <person name="Cillingova A."/>
            <person name="Nosek J."/>
            <person name="Gabaldon T."/>
        </authorList>
    </citation>
    <scope>NUCLEOTIDE SEQUENCE</scope>
    <source>
        <strain evidence="2">CBS 10844</strain>
    </source>
</reference>
<proteinExistence type="predicted"/>
<evidence type="ECO:0000313" key="3">
    <source>
        <dbReference type="Proteomes" id="UP001202479"/>
    </source>
</evidence>
<dbReference type="Proteomes" id="UP001202479">
    <property type="component" value="Unassembled WGS sequence"/>
</dbReference>
<dbReference type="AlphaFoldDB" id="A0AAI9SUN5"/>
<dbReference type="RefSeq" id="XP_049178766.1">
    <property type="nucleotide sequence ID" value="XM_049325693.1"/>
</dbReference>
<protein>
    <submittedName>
        <fullName evidence="2">Uncharacterized protein</fullName>
    </submittedName>
</protein>
<evidence type="ECO:0000313" key="2">
    <source>
        <dbReference type="EMBL" id="KAI3403019.2"/>
    </source>
</evidence>
<keyword evidence="3" id="KW-1185">Reference proteome</keyword>
<feature type="compositionally biased region" description="Polar residues" evidence="1">
    <location>
        <begin position="93"/>
        <end position="114"/>
    </location>
</feature>
<sequence>MFLAAVALGVGIVATEKHHKKKKLKKLAQQQQEENAQRAHRFNTGQNYISPGGMEDRNVSYNRSRNGNTSKKGKPVAPTVPARKPARKPVKTPMSTPVSASSQAQAPTVSNANIPRSALRRPPVNRPDVDKYDPPPAYTP</sequence>
<dbReference type="GeneID" id="73381887"/>
<gene>
    <name evidence="2" type="ORF">KGF56_004272</name>
</gene>
<accession>A0AAI9SUN5</accession>
<feature type="compositionally biased region" description="Polar residues" evidence="1">
    <location>
        <begin position="59"/>
        <end position="70"/>
    </location>
</feature>
<name>A0AAI9SUN5_9ASCO</name>